<sequence>MSPLPHNRRLTGLQSLIIDHGLGLAQLHGWSYALAYLIHKQTSPLLIQRLLTAGPRVRSMPARGRASLAAAWPEDRAMGELFQSLHLRRRT</sequence>
<proteinExistence type="predicted"/>
<dbReference type="Proteomes" id="UP000478090">
    <property type="component" value="Unassembled WGS sequence"/>
</dbReference>
<evidence type="ECO:0000313" key="2">
    <source>
        <dbReference type="Proteomes" id="UP000478090"/>
    </source>
</evidence>
<dbReference type="RefSeq" id="WP_161037817.1">
    <property type="nucleotide sequence ID" value="NZ_WWCM01000002.1"/>
</dbReference>
<gene>
    <name evidence="1" type="ORF">GTP27_03565</name>
</gene>
<keyword evidence="2" id="KW-1185">Reference proteome</keyword>
<dbReference type="EMBL" id="WWCM01000002">
    <property type="protein sequence ID" value="MYM38401.1"/>
    <property type="molecule type" value="Genomic_DNA"/>
</dbReference>
<accession>A0ABW9VHA0</accession>
<protein>
    <submittedName>
        <fullName evidence="1">Uncharacterized protein</fullName>
    </submittedName>
</protein>
<comment type="caution">
    <text evidence="1">The sequence shown here is derived from an EMBL/GenBank/DDBJ whole genome shotgun (WGS) entry which is preliminary data.</text>
</comment>
<evidence type="ECO:0000313" key="1">
    <source>
        <dbReference type="EMBL" id="MYM38401.1"/>
    </source>
</evidence>
<name>A0ABW9VHA0_9BURK</name>
<organism evidence="1 2">
    <name type="scientific">Duganella qianjiadongensis</name>
    <dbReference type="NCBI Taxonomy" id="2692176"/>
    <lineage>
        <taxon>Bacteria</taxon>
        <taxon>Pseudomonadati</taxon>
        <taxon>Pseudomonadota</taxon>
        <taxon>Betaproteobacteria</taxon>
        <taxon>Burkholderiales</taxon>
        <taxon>Oxalobacteraceae</taxon>
        <taxon>Telluria group</taxon>
        <taxon>Duganella</taxon>
    </lineage>
</organism>
<reference evidence="1 2" key="1">
    <citation type="submission" date="2019-12" db="EMBL/GenBank/DDBJ databases">
        <title>Novel species isolated from a subtropical stream in China.</title>
        <authorList>
            <person name="Lu H."/>
        </authorList>
    </citation>
    <scope>NUCLEOTIDE SEQUENCE [LARGE SCALE GENOMIC DNA]</scope>
    <source>
        <strain evidence="1 2">CY13W</strain>
    </source>
</reference>